<evidence type="ECO:0000313" key="2">
    <source>
        <dbReference type="Proteomes" id="UP000183945"/>
    </source>
</evidence>
<proteinExistence type="predicted"/>
<dbReference type="Proteomes" id="UP000183945">
    <property type="component" value="Unassembled WGS sequence"/>
</dbReference>
<evidence type="ECO:0000313" key="1">
    <source>
        <dbReference type="EMBL" id="SHG34976.1"/>
    </source>
</evidence>
<name>A0A1M5J306_SALEC</name>
<dbReference type="InterPro" id="IPR011856">
    <property type="entry name" value="tRNA_endonuc-like_dom_sf"/>
</dbReference>
<dbReference type="OrthoDB" id="956296at2"/>
<dbReference type="RefSeq" id="WP_072880449.1">
    <property type="nucleotide sequence ID" value="NZ_FQVT01000009.1"/>
</dbReference>
<reference evidence="2" key="1">
    <citation type="submission" date="2016-11" db="EMBL/GenBank/DDBJ databases">
        <authorList>
            <person name="Varghese N."/>
            <person name="Submissions S."/>
        </authorList>
    </citation>
    <scope>NUCLEOTIDE SEQUENCE [LARGE SCALE GENOMIC DNA]</scope>
    <source>
        <strain evidence="2">DSM 24579</strain>
    </source>
</reference>
<dbReference type="Gene3D" id="3.40.1350.10">
    <property type="match status" value="1"/>
</dbReference>
<organism evidence="1 2">
    <name type="scientific">Salegentibacter echinorum</name>
    <dbReference type="NCBI Taxonomy" id="1073325"/>
    <lineage>
        <taxon>Bacteria</taxon>
        <taxon>Pseudomonadati</taxon>
        <taxon>Bacteroidota</taxon>
        <taxon>Flavobacteriia</taxon>
        <taxon>Flavobacteriales</taxon>
        <taxon>Flavobacteriaceae</taxon>
        <taxon>Salegentibacter</taxon>
    </lineage>
</organism>
<keyword evidence="2" id="KW-1185">Reference proteome</keyword>
<dbReference type="STRING" id="1073325.SAMN05444483_10995"/>
<dbReference type="GO" id="GO:0003676">
    <property type="term" value="F:nucleic acid binding"/>
    <property type="evidence" value="ECO:0007669"/>
    <property type="project" value="InterPro"/>
</dbReference>
<accession>A0A1M5J306</accession>
<sequence>MTNIAKNRNVKHSGLIKLKDLKLHKLQEAYPNFPYPPIPKYSDKTSNGLTKCVIDWINLNGYQAERISSTGRKIDNTKIVTDCIGRKRSIGQTKWIKGSGTPGTADISSTILGRSVKIEIKCKATGDRYQSEAQKNYQKEVETAGGIYLIVRTFQGFYEWYQEFTKTI</sequence>
<protein>
    <recommendedName>
        <fullName evidence="3">VRR-NUC domain-containing protein</fullName>
    </recommendedName>
</protein>
<evidence type="ECO:0008006" key="3">
    <source>
        <dbReference type="Google" id="ProtNLM"/>
    </source>
</evidence>
<dbReference type="AlphaFoldDB" id="A0A1M5J306"/>
<dbReference type="EMBL" id="FQVT01000009">
    <property type="protein sequence ID" value="SHG34976.1"/>
    <property type="molecule type" value="Genomic_DNA"/>
</dbReference>
<gene>
    <name evidence="1" type="ORF">SAMN05444483_10995</name>
</gene>